<comment type="function">
    <text evidence="2">Catalyzes the epimerization of the C3' and C5'positions of dTDP-6-deoxy-D-xylo-4-hexulose, forming dTDP-6-deoxy-L-lyxo-4-hexulose.</text>
</comment>
<reference evidence="9" key="4">
    <citation type="submission" date="2024-05" db="EMBL/GenBank/DDBJ databases">
        <authorList>
            <person name="Sun Q."/>
            <person name="Zhou Y."/>
        </authorList>
    </citation>
    <scope>NUCLEOTIDE SEQUENCE</scope>
    <source>
        <strain evidence="9">CGMCC 1.15644</strain>
    </source>
</reference>
<reference evidence="12" key="2">
    <citation type="journal article" date="2019" name="Int. J. Syst. Evol. Microbiol.">
        <title>The Global Catalogue of Microorganisms (GCM) 10K type strain sequencing project: providing services to taxonomists for standard genome sequencing and annotation.</title>
        <authorList>
            <consortium name="The Broad Institute Genomics Platform"/>
            <consortium name="The Broad Institute Genome Sequencing Center for Infectious Disease"/>
            <person name="Wu L."/>
            <person name="Ma J."/>
        </authorList>
    </citation>
    <scope>NUCLEOTIDE SEQUENCE [LARGE SCALE GENOMIC DNA]</scope>
    <source>
        <strain evidence="12">CGMCC 1.15644</strain>
    </source>
</reference>
<organism evidence="10 11">
    <name type="scientific">Pedobacter psychrotolerans</name>
    <dbReference type="NCBI Taxonomy" id="1843235"/>
    <lineage>
        <taxon>Bacteria</taxon>
        <taxon>Pseudomonadati</taxon>
        <taxon>Bacteroidota</taxon>
        <taxon>Sphingobacteriia</taxon>
        <taxon>Sphingobacteriales</taxon>
        <taxon>Sphingobacteriaceae</taxon>
        <taxon>Pedobacter</taxon>
    </lineage>
</organism>
<comment type="caution">
    <text evidence="10">The sequence shown here is derived from an EMBL/GenBank/DDBJ whole genome shotgun (WGS) entry which is preliminary data.</text>
</comment>
<feature type="active site" description="Proton acceptor" evidence="8">
    <location>
        <position position="61"/>
    </location>
</feature>
<dbReference type="GO" id="GO:0000271">
    <property type="term" value="P:polysaccharide biosynthetic process"/>
    <property type="evidence" value="ECO:0007669"/>
    <property type="project" value="TreeGrafter"/>
</dbReference>
<dbReference type="EMBL" id="SLWO01000003">
    <property type="protein sequence ID" value="TCO26689.1"/>
    <property type="molecule type" value="Genomic_DNA"/>
</dbReference>
<name>A0A4R2HED1_9SPHI</name>
<accession>A0A4R2HED1</accession>
<evidence type="ECO:0000256" key="8">
    <source>
        <dbReference type="PIRSR" id="PIRSR600888-1"/>
    </source>
</evidence>
<reference evidence="10 11" key="3">
    <citation type="submission" date="2019-03" db="EMBL/GenBank/DDBJ databases">
        <title>Genomic Encyclopedia of Type Strains, Phase IV (KMG-IV): sequencing the most valuable type-strain genomes for metagenomic binning, comparative biology and taxonomic classification.</title>
        <authorList>
            <person name="Goeker M."/>
        </authorList>
    </citation>
    <scope>NUCLEOTIDE SEQUENCE [LARGE SCALE GENOMIC DNA]</scope>
    <source>
        <strain evidence="10 11">DSM 103236</strain>
    </source>
</reference>
<evidence type="ECO:0000256" key="6">
    <source>
        <dbReference type="ARBA" id="ARBA00031424"/>
    </source>
</evidence>
<comment type="catalytic activity">
    <reaction evidence="1">
        <text>dTDP-4-dehydro-6-deoxy-alpha-D-glucose = dTDP-4-dehydro-beta-L-rhamnose</text>
        <dbReference type="Rhea" id="RHEA:16969"/>
        <dbReference type="ChEBI" id="CHEBI:57649"/>
        <dbReference type="ChEBI" id="CHEBI:62830"/>
        <dbReference type="EC" id="5.1.3.13"/>
    </reaction>
</comment>
<evidence type="ECO:0000256" key="1">
    <source>
        <dbReference type="ARBA" id="ARBA00001298"/>
    </source>
</evidence>
<evidence type="ECO:0000313" key="12">
    <source>
        <dbReference type="Proteomes" id="UP000622648"/>
    </source>
</evidence>
<proteinExistence type="predicted"/>
<dbReference type="GO" id="GO:0019305">
    <property type="term" value="P:dTDP-rhamnose biosynthetic process"/>
    <property type="evidence" value="ECO:0007669"/>
    <property type="project" value="TreeGrafter"/>
</dbReference>
<dbReference type="PANTHER" id="PTHR21047">
    <property type="entry name" value="DTDP-6-DEOXY-D-GLUCOSE-3,5 EPIMERASE"/>
    <property type="match status" value="1"/>
</dbReference>
<keyword evidence="12" id="KW-1185">Reference proteome</keyword>
<reference evidence="9" key="1">
    <citation type="journal article" date="2014" name="Int. J. Syst. Evol. Microbiol.">
        <title>Complete genome of a new Firmicutes species belonging to the dominant human colonic microbiota ('Ruminococcus bicirculans') reveals two chromosomes and a selective capacity to utilize plant glucans.</title>
        <authorList>
            <consortium name="NISC Comparative Sequencing Program"/>
            <person name="Wegmann U."/>
            <person name="Louis P."/>
            <person name="Goesmann A."/>
            <person name="Henrissat B."/>
            <person name="Duncan S.H."/>
            <person name="Flint H.J."/>
        </authorList>
    </citation>
    <scope>NUCLEOTIDE SEQUENCE</scope>
    <source>
        <strain evidence="9">CGMCC 1.15644</strain>
    </source>
</reference>
<dbReference type="InterPro" id="IPR014710">
    <property type="entry name" value="RmlC-like_jellyroll"/>
</dbReference>
<dbReference type="GO" id="GO:0005829">
    <property type="term" value="C:cytosol"/>
    <property type="evidence" value="ECO:0007669"/>
    <property type="project" value="TreeGrafter"/>
</dbReference>
<dbReference type="Gene3D" id="2.60.120.10">
    <property type="entry name" value="Jelly Rolls"/>
    <property type="match status" value="1"/>
</dbReference>
<evidence type="ECO:0000256" key="7">
    <source>
        <dbReference type="ARBA" id="ARBA00033311"/>
    </source>
</evidence>
<dbReference type="EMBL" id="BMJO01000004">
    <property type="protein sequence ID" value="GGE55757.1"/>
    <property type="molecule type" value="Genomic_DNA"/>
</dbReference>
<dbReference type="GO" id="GO:0008830">
    <property type="term" value="F:dTDP-4-dehydrorhamnose 3,5-epimerase activity"/>
    <property type="evidence" value="ECO:0007669"/>
    <property type="project" value="UniProtKB-EC"/>
</dbReference>
<gene>
    <name evidence="9" type="primary">wbcA</name>
    <name evidence="10" type="ORF">EV200_10319</name>
    <name evidence="9" type="ORF">GCM10011413_22630</name>
</gene>
<dbReference type="PANTHER" id="PTHR21047:SF2">
    <property type="entry name" value="THYMIDINE DIPHOSPHO-4-KETO-RHAMNOSE 3,5-EPIMERASE"/>
    <property type="match status" value="1"/>
</dbReference>
<evidence type="ECO:0000256" key="3">
    <source>
        <dbReference type="ARBA" id="ARBA00012098"/>
    </source>
</evidence>
<evidence type="ECO:0000256" key="4">
    <source>
        <dbReference type="ARBA" id="ARBA00019595"/>
    </source>
</evidence>
<evidence type="ECO:0000313" key="10">
    <source>
        <dbReference type="EMBL" id="TCO26689.1"/>
    </source>
</evidence>
<evidence type="ECO:0000313" key="9">
    <source>
        <dbReference type="EMBL" id="GGE55757.1"/>
    </source>
</evidence>
<dbReference type="RefSeq" id="WP_132530738.1">
    <property type="nucleotide sequence ID" value="NZ_BMJO01000004.1"/>
</dbReference>
<dbReference type="InterPro" id="IPR011051">
    <property type="entry name" value="RmlC_Cupin_sf"/>
</dbReference>
<dbReference type="AlphaFoldDB" id="A0A4R2HED1"/>
<feature type="active site" description="Proton donor" evidence="8">
    <location>
        <position position="131"/>
    </location>
</feature>
<dbReference type="EC" id="5.1.3.13" evidence="3"/>
<dbReference type="InterPro" id="IPR000888">
    <property type="entry name" value="RmlC-like"/>
</dbReference>
<dbReference type="Proteomes" id="UP000295684">
    <property type="component" value="Unassembled WGS sequence"/>
</dbReference>
<evidence type="ECO:0000313" key="11">
    <source>
        <dbReference type="Proteomes" id="UP000295684"/>
    </source>
</evidence>
<dbReference type="Pfam" id="PF00908">
    <property type="entry name" value="dTDP_sugar_isom"/>
    <property type="match status" value="1"/>
</dbReference>
<evidence type="ECO:0000256" key="5">
    <source>
        <dbReference type="ARBA" id="ARBA00029758"/>
    </source>
</evidence>
<dbReference type="OrthoDB" id="9800680at2"/>
<protein>
    <recommendedName>
        <fullName evidence="4">dTDP-4-dehydrorhamnose 3,5-epimerase</fullName>
        <ecNumber evidence="3">5.1.3.13</ecNumber>
    </recommendedName>
    <alternativeName>
        <fullName evidence="6">Thymidine diphospho-4-keto-rhamnose 3,5-epimerase</fullName>
    </alternativeName>
    <alternativeName>
        <fullName evidence="5">dTDP-4-keto-6-deoxyglucose 3,5-epimerase</fullName>
    </alternativeName>
    <alternativeName>
        <fullName evidence="7">dTDP-6-deoxy-D-xylo-4-hexulose 3,5-epimerase</fullName>
    </alternativeName>
</protein>
<dbReference type="SUPFAM" id="SSF51182">
    <property type="entry name" value="RmlC-like cupins"/>
    <property type="match status" value="1"/>
</dbReference>
<dbReference type="Proteomes" id="UP000622648">
    <property type="component" value="Unassembled WGS sequence"/>
</dbReference>
<evidence type="ECO:0000256" key="2">
    <source>
        <dbReference type="ARBA" id="ARBA00001997"/>
    </source>
</evidence>
<sequence length="178" mass="20688">MKIVSTEFENLFIMDYSSYKDNRGEFVKTIHKQTFDEFGLESVFTESFYSVSAKDVIRGMHYQNPPEDHVKLVYVLTGAIIDVVLDIRKESITYGKYFFVELSQNNRNGIYIGKGFAHGFLALEDDTTVEYHTTTSQHKEFEAGIRYDSFGFDWKVSKPIMSDRDLAFQKFTETISLF</sequence>
<dbReference type="CDD" id="cd00438">
    <property type="entry name" value="cupin_RmlC"/>
    <property type="match status" value="1"/>
</dbReference>